<evidence type="ECO:0000313" key="1">
    <source>
        <dbReference type="EMBL" id="GLT20488.1"/>
    </source>
</evidence>
<sequence length="191" mass="22102">MPYNIPSISINSSVVAVSLNQASYYFQNEIEHEGPFKTNPLTVIVLPESETGIANQYWTQAMLNIQQETREYSEPELIQLSDGTFFDVGLLDIQVFFDGENGPIKALLKKQPDFFLKENLKHIEDVYGILFHDQMIVSTTLHTKRTDGEFQLHYHNIIYSLRKEKERIETLPMVQLINHSSIDISTLHFIR</sequence>
<dbReference type="Proteomes" id="UP001157138">
    <property type="component" value="Unassembled WGS sequence"/>
</dbReference>
<reference evidence="2" key="1">
    <citation type="journal article" date="2019" name="Int. J. Syst. Evol. Microbiol.">
        <title>The Global Catalogue of Microorganisms (GCM) 10K type strain sequencing project: providing services to taxonomists for standard genome sequencing and annotation.</title>
        <authorList>
            <consortium name="The Broad Institute Genomics Platform"/>
            <consortium name="The Broad Institute Genome Sequencing Center for Infectious Disease"/>
            <person name="Wu L."/>
            <person name="Ma J."/>
        </authorList>
    </citation>
    <scope>NUCLEOTIDE SEQUENCE [LARGE SCALE GENOMIC DNA]</scope>
    <source>
        <strain evidence="2">NBRC 108723</strain>
    </source>
</reference>
<dbReference type="EMBL" id="BSPW01000123">
    <property type="protein sequence ID" value="GLT20488.1"/>
    <property type="molecule type" value="Genomic_DNA"/>
</dbReference>
<organism evidence="1 2">
    <name type="scientific">Vibrio zhanjiangensis</name>
    <dbReference type="NCBI Taxonomy" id="1046128"/>
    <lineage>
        <taxon>Bacteria</taxon>
        <taxon>Pseudomonadati</taxon>
        <taxon>Pseudomonadota</taxon>
        <taxon>Gammaproteobacteria</taxon>
        <taxon>Vibrionales</taxon>
        <taxon>Vibrionaceae</taxon>
        <taxon>Vibrio</taxon>
    </lineage>
</organism>
<protein>
    <submittedName>
        <fullName evidence="1">Uncharacterized protein</fullName>
    </submittedName>
</protein>
<name>A0ABQ6F4M4_9VIBR</name>
<comment type="caution">
    <text evidence="1">The sequence shown here is derived from an EMBL/GenBank/DDBJ whole genome shotgun (WGS) entry which is preliminary data.</text>
</comment>
<keyword evidence="2" id="KW-1185">Reference proteome</keyword>
<dbReference type="RefSeq" id="WP_284194316.1">
    <property type="nucleotide sequence ID" value="NZ_BSPW01000123.1"/>
</dbReference>
<evidence type="ECO:0000313" key="2">
    <source>
        <dbReference type="Proteomes" id="UP001157138"/>
    </source>
</evidence>
<proteinExistence type="predicted"/>
<gene>
    <name evidence="1" type="ORF">GCM10007938_42730</name>
</gene>
<accession>A0ABQ6F4M4</accession>